<comment type="caution">
    <text evidence="10">The sequence shown here is derived from an EMBL/GenBank/DDBJ whole genome shotgun (WGS) entry which is preliminary data.</text>
</comment>
<evidence type="ECO:0000313" key="11">
    <source>
        <dbReference type="Proteomes" id="UP001234178"/>
    </source>
</evidence>
<feature type="transmembrane region" description="Helical" evidence="8">
    <location>
        <begin position="362"/>
        <end position="381"/>
    </location>
</feature>
<gene>
    <name evidence="10" type="ORF">OUZ56_014183</name>
</gene>
<feature type="transmembrane region" description="Helical" evidence="8">
    <location>
        <begin position="120"/>
        <end position="144"/>
    </location>
</feature>
<dbReference type="SUPFAM" id="SSF53448">
    <property type="entry name" value="Nucleotide-diphospho-sugar transferases"/>
    <property type="match status" value="1"/>
</dbReference>
<keyword evidence="5 8" id="KW-1133">Transmembrane helix</keyword>
<keyword evidence="6 8" id="KW-0472">Membrane</keyword>
<feature type="transmembrane region" description="Helical" evidence="8">
    <location>
        <begin position="785"/>
        <end position="804"/>
    </location>
</feature>
<feature type="transmembrane region" description="Helical" evidence="8">
    <location>
        <begin position="1147"/>
        <end position="1167"/>
    </location>
</feature>
<feature type="transmembrane region" description="Helical" evidence="8">
    <location>
        <begin position="1207"/>
        <end position="1228"/>
    </location>
</feature>
<dbReference type="Pfam" id="PF03142">
    <property type="entry name" value="Chitin_synth_2"/>
    <property type="match status" value="1"/>
</dbReference>
<feature type="transmembrane region" description="Helical" evidence="8">
    <location>
        <begin position="273"/>
        <end position="295"/>
    </location>
</feature>
<feature type="transmembrane region" description="Helical" evidence="8">
    <location>
        <begin position="810"/>
        <end position="837"/>
    </location>
</feature>
<evidence type="ECO:0000256" key="8">
    <source>
        <dbReference type="SAM" id="Phobius"/>
    </source>
</evidence>
<dbReference type="Proteomes" id="UP001234178">
    <property type="component" value="Unassembled WGS sequence"/>
</dbReference>
<dbReference type="InterPro" id="IPR029044">
    <property type="entry name" value="Nucleotide-diphossugar_trans"/>
</dbReference>
<feature type="transmembrane region" description="Helical" evidence="8">
    <location>
        <begin position="85"/>
        <end position="108"/>
    </location>
</feature>
<evidence type="ECO:0000256" key="3">
    <source>
        <dbReference type="ARBA" id="ARBA00022676"/>
    </source>
</evidence>
<proteinExistence type="predicted"/>
<sequence length="1298" mass="147519">MSVIQPSHSVTEHRLALTVTRQLIVRTKLIACCVTFIAILLTGIVSKGAIFFMISSMSNEWTQPSSGERVQDPDPYKHVVRFACWMWSLFFSFAVPELFGFLQSLHICVSRRGCWTRPRFVDFTIVFLFETAQAIGMALLLGSVFTGLSVLHGILITNCLYLVPALFNFLSRKPDEPKRAAKMATDAFAFFAQLSGCLHWTFIRDTTALLSNSYDFSFIQRQRMLDWTLPVSLILISIGWWENHVDKGAPVGFIKFLGRIKENMKETRPFTQIFVSLWKLLVFVGTMLILADVVFMTQEEHAFGATSDLFLLAIKNGFIQFGNSLTSVDWTSPFYVFIIQSTASFFFYCFGTFACKIGVQRSCFALPVVLITPSFICMWAVTQFDLLNLCHDCLSTDAQYFTNENYQRTVILLCLAFVWFLSQIWITLHIWKPAEISEQSETTDTKWYNSFVIDQSMSLSPHCHPSTAIDETGSAAKTVFAVVTMWHESTEEIHNILKSIFRMDKDQCKRRVASDYDQVIDPHLYRYETHIFYDDAFEWDSRDGVHSSRVVNHFVNDFIAMLHSMNCTSLDPPTISPTPYGGCITWILPGKTKMAVHLKDKTKIRTKKRWSQLMYIEYLIRHEMANCIDLSNVFLLSLDGDMDFRAKSVHILVDLMNAQRDVVIACNRSHPTGSAGAIVWYQMFEYAIGFWLLKPSEDLLGSILCAPGCFSLIRANVLLDEEIMTKFNALSEKAHHMIQRDQGEDRWLCTLLIKRGYRLAYSASSYAYTHCPETFEEFYNQRRRWVLSIMANTIDVFLNCRQIVKMNPNISWLYIVFQAVLLTLGLLCPGSIFLSLVNISAITFLLNPWISLASHSVLILIFIVTCFLAPTRVQLMVAKCLSALYGLILGIVGINSAVSISGYASVESYWSIHNVFFLSLVCCIFLMACLHLNEIHCLLAGPIYMLLTPSMSMLLFFYAIINMNVVSWGTRDSNSTERATPPTTETLKKDIENYSNIGNNYNETADGADTVPQISNENGQTFNTTHELSIDTTSYQSWEMEQDAEDSAVPSSSIPADQNPYKTRDSLNWNLKTEVELSKQLSNVKCLSDEDNSYWNNLIAQKLFPVVDSNKEHKVFKLSYNPMHYAQARFCYSIQERISIDLIRLRNLSFTLFISINSLFVALLFGMQVNSDISILQGLNNTNSSSYNDTLEFTKFNDDWVSQTNPMHIVLVVLAGLMIAIQFVALLISRTKNLIRLLSSVELKFFRKNLASADGANGLRLSNKVVLIRFNSAANRNEKNSASNHQTDLGQISTISQL</sequence>
<feature type="transmembrane region" description="Helical" evidence="8">
    <location>
        <begin position="915"/>
        <end position="933"/>
    </location>
</feature>
<evidence type="ECO:0000256" key="4">
    <source>
        <dbReference type="ARBA" id="ARBA00022692"/>
    </source>
</evidence>
<name>A0ABQ9Z825_9CRUS</name>
<feature type="region of interest" description="Disordered" evidence="7">
    <location>
        <begin position="1040"/>
        <end position="1060"/>
    </location>
</feature>
<evidence type="ECO:0000256" key="7">
    <source>
        <dbReference type="SAM" id="MobiDB-lite"/>
    </source>
</evidence>
<evidence type="ECO:0000313" key="10">
    <source>
        <dbReference type="EMBL" id="KAK4009042.1"/>
    </source>
</evidence>
<dbReference type="InterPro" id="IPR055120">
    <property type="entry name" value="Chs-1/2_IV_N"/>
</dbReference>
<keyword evidence="11" id="KW-1185">Reference proteome</keyword>
<protein>
    <recommendedName>
        <fullName evidence="2">chitin synthase</fullName>
        <ecNumber evidence="2">2.4.1.16</ecNumber>
    </recommendedName>
</protein>
<feature type="domain" description="Chitin synthase chs-1/2 N-terminal putative transporter" evidence="9">
    <location>
        <begin position="26"/>
        <end position="291"/>
    </location>
</feature>
<evidence type="ECO:0000256" key="1">
    <source>
        <dbReference type="ARBA" id="ARBA00004141"/>
    </source>
</evidence>
<reference evidence="10 11" key="1">
    <citation type="journal article" date="2023" name="Nucleic Acids Res.">
        <title>The hologenome of Daphnia magna reveals possible DNA methylation and microbiome-mediated evolution of the host genome.</title>
        <authorList>
            <person name="Chaturvedi A."/>
            <person name="Li X."/>
            <person name="Dhandapani V."/>
            <person name="Marshall H."/>
            <person name="Kissane S."/>
            <person name="Cuenca-Cambronero M."/>
            <person name="Asole G."/>
            <person name="Calvet F."/>
            <person name="Ruiz-Romero M."/>
            <person name="Marangio P."/>
            <person name="Guigo R."/>
            <person name="Rago D."/>
            <person name="Mirbahai L."/>
            <person name="Eastwood N."/>
            <person name="Colbourne J.K."/>
            <person name="Zhou J."/>
            <person name="Mallon E."/>
            <person name="Orsini L."/>
        </authorList>
    </citation>
    <scope>NUCLEOTIDE SEQUENCE [LARGE SCALE GENOMIC DNA]</scope>
    <source>
        <strain evidence="10">LRV0_1</strain>
    </source>
</reference>
<feature type="transmembrane region" description="Helical" evidence="8">
    <location>
        <begin position="882"/>
        <end position="903"/>
    </location>
</feature>
<evidence type="ECO:0000259" key="9">
    <source>
        <dbReference type="Pfam" id="PF23000"/>
    </source>
</evidence>
<keyword evidence="4 8" id="KW-0812">Transmembrane</keyword>
<accession>A0ABQ9Z825</accession>
<dbReference type="EC" id="2.4.1.16" evidence="2"/>
<organism evidence="10 11">
    <name type="scientific">Daphnia magna</name>
    <dbReference type="NCBI Taxonomy" id="35525"/>
    <lineage>
        <taxon>Eukaryota</taxon>
        <taxon>Metazoa</taxon>
        <taxon>Ecdysozoa</taxon>
        <taxon>Arthropoda</taxon>
        <taxon>Crustacea</taxon>
        <taxon>Branchiopoda</taxon>
        <taxon>Diplostraca</taxon>
        <taxon>Cladocera</taxon>
        <taxon>Anomopoda</taxon>
        <taxon>Daphniidae</taxon>
        <taxon>Daphnia</taxon>
    </lineage>
</organism>
<feature type="transmembrane region" description="Helical" evidence="8">
    <location>
        <begin position="410"/>
        <end position="431"/>
    </location>
</feature>
<feature type="transmembrane region" description="Helical" evidence="8">
    <location>
        <begin position="939"/>
        <end position="961"/>
    </location>
</feature>
<feature type="transmembrane region" description="Helical" evidence="8">
    <location>
        <begin position="150"/>
        <end position="170"/>
    </location>
</feature>
<comment type="subcellular location">
    <subcellularLocation>
        <location evidence="1">Membrane</location>
        <topology evidence="1">Multi-pass membrane protein</topology>
    </subcellularLocation>
</comment>
<evidence type="ECO:0000256" key="5">
    <source>
        <dbReference type="ARBA" id="ARBA00022989"/>
    </source>
</evidence>
<dbReference type="InterPro" id="IPR004835">
    <property type="entry name" value="Chitin_synth"/>
</dbReference>
<evidence type="ECO:0000256" key="2">
    <source>
        <dbReference type="ARBA" id="ARBA00012543"/>
    </source>
</evidence>
<evidence type="ECO:0000256" key="6">
    <source>
        <dbReference type="ARBA" id="ARBA00023136"/>
    </source>
</evidence>
<dbReference type="EMBL" id="JAOYFB010000002">
    <property type="protein sequence ID" value="KAK4009042.1"/>
    <property type="molecule type" value="Genomic_DNA"/>
</dbReference>
<dbReference type="Pfam" id="PF23000">
    <property type="entry name" value="ChitinSynthase_IV_N"/>
    <property type="match status" value="1"/>
</dbReference>
<feature type="transmembrane region" description="Helical" evidence="8">
    <location>
        <begin position="29"/>
        <end position="54"/>
    </location>
</feature>
<keyword evidence="3" id="KW-0808">Transferase</keyword>
<feature type="transmembrane region" description="Helical" evidence="8">
    <location>
        <begin position="849"/>
        <end position="870"/>
    </location>
</feature>
<feature type="transmembrane region" description="Helical" evidence="8">
    <location>
        <begin position="334"/>
        <end position="355"/>
    </location>
</feature>
<dbReference type="PANTHER" id="PTHR22914">
    <property type="entry name" value="CHITIN SYNTHASE"/>
    <property type="match status" value="1"/>
</dbReference>
<keyword evidence="3" id="KW-0328">Glycosyltransferase</keyword>
<dbReference type="PANTHER" id="PTHR22914:SF42">
    <property type="entry name" value="CHITIN SYNTHASE"/>
    <property type="match status" value="1"/>
</dbReference>